<sequence length="146" mass="16112">MVSITARSIALPNTKRVFVISGQCTRLEKKNTSHISLSIVQGSRTDLHVDDDTVVYRVIGTGGVAGPGPGPAGGLCLFVPGLVLVLVAAAVQLDRRQRCNRPHAYPKDVQKVSRRYLWAIRHLQDVLLMSLGCYMGYSWHHIDQSY</sequence>
<organism evidence="3">
    <name type="scientific">Camponotus floridanus</name>
    <name type="common">Florida carpenter ant</name>
    <dbReference type="NCBI Taxonomy" id="104421"/>
    <lineage>
        <taxon>Eukaryota</taxon>
        <taxon>Metazoa</taxon>
        <taxon>Ecdysozoa</taxon>
        <taxon>Arthropoda</taxon>
        <taxon>Hexapoda</taxon>
        <taxon>Insecta</taxon>
        <taxon>Pterygota</taxon>
        <taxon>Neoptera</taxon>
        <taxon>Endopterygota</taxon>
        <taxon>Hymenoptera</taxon>
        <taxon>Apocrita</taxon>
        <taxon>Aculeata</taxon>
        <taxon>Formicoidea</taxon>
        <taxon>Formicidae</taxon>
        <taxon>Formicinae</taxon>
        <taxon>Camponotus</taxon>
    </lineage>
</organism>
<name>E2AJE2_CAMFO</name>
<evidence type="ECO:0000313" key="2">
    <source>
        <dbReference type="EMBL" id="EFN66463.1"/>
    </source>
</evidence>
<dbReference type="AlphaFoldDB" id="E2AJE2"/>
<reference evidence="2 3" key="1">
    <citation type="journal article" date="2010" name="Science">
        <title>Genomic comparison of the ants Camponotus floridanus and Harpegnathos saltator.</title>
        <authorList>
            <person name="Bonasio R."/>
            <person name="Zhang G."/>
            <person name="Ye C."/>
            <person name="Mutti N.S."/>
            <person name="Fang X."/>
            <person name="Qin N."/>
            <person name="Donahue G."/>
            <person name="Yang P."/>
            <person name="Li Q."/>
            <person name="Li C."/>
            <person name="Zhang P."/>
            <person name="Huang Z."/>
            <person name="Berger S.L."/>
            <person name="Reinberg D."/>
            <person name="Wang J."/>
            <person name="Liebig J."/>
        </authorList>
    </citation>
    <scope>NUCLEOTIDE SEQUENCE [LARGE SCALE GENOMIC DNA]</scope>
    <source>
        <strain evidence="3">C129</strain>
    </source>
</reference>
<keyword evidence="1" id="KW-1133">Transmembrane helix</keyword>
<keyword evidence="1" id="KW-0812">Transmembrane</keyword>
<dbReference type="Proteomes" id="UP000000311">
    <property type="component" value="Unassembled WGS sequence"/>
</dbReference>
<evidence type="ECO:0000313" key="3">
    <source>
        <dbReference type="Proteomes" id="UP000000311"/>
    </source>
</evidence>
<proteinExistence type="predicted"/>
<gene>
    <name evidence="2" type="ORF">EAG_12612</name>
</gene>
<dbReference type="EMBL" id="GL439972">
    <property type="protein sequence ID" value="EFN66463.1"/>
    <property type="molecule type" value="Genomic_DNA"/>
</dbReference>
<keyword evidence="3" id="KW-1185">Reference proteome</keyword>
<protein>
    <submittedName>
        <fullName evidence="2">Uncharacterized protein</fullName>
    </submittedName>
</protein>
<keyword evidence="1" id="KW-0472">Membrane</keyword>
<feature type="transmembrane region" description="Helical" evidence="1">
    <location>
        <begin position="72"/>
        <end position="91"/>
    </location>
</feature>
<dbReference type="InParanoid" id="E2AJE2"/>
<accession>E2AJE2</accession>
<evidence type="ECO:0000256" key="1">
    <source>
        <dbReference type="SAM" id="Phobius"/>
    </source>
</evidence>